<reference evidence="1" key="1">
    <citation type="journal article" date="2009" name="Rice">
        <title>De Novo Next Generation Sequencing of Plant Genomes.</title>
        <authorList>
            <person name="Rounsley S."/>
            <person name="Marri P.R."/>
            <person name="Yu Y."/>
            <person name="He R."/>
            <person name="Sisneros N."/>
            <person name="Goicoechea J.L."/>
            <person name="Lee S.J."/>
            <person name="Angelova A."/>
            <person name="Kudrna D."/>
            <person name="Luo M."/>
            <person name="Affourtit J."/>
            <person name="Desany B."/>
            <person name="Knight J."/>
            <person name="Niazi F."/>
            <person name="Egholm M."/>
            <person name="Wing R.A."/>
        </authorList>
    </citation>
    <scope>NUCLEOTIDE SEQUENCE [LARGE SCALE GENOMIC DNA]</scope>
    <source>
        <strain evidence="1">cv. IRGC 105608</strain>
    </source>
</reference>
<name>A0A0D3F4S0_9ORYZ</name>
<reference evidence="1" key="2">
    <citation type="submission" date="2015-03" db="UniProtKB">
        <authorList>
            <consortium name="EnsemblPlants"/>
        </authorList>
    </citation>
    <scope>IDENTIFICATION</scope>
</reference>
<dbReference type="AlphaFoldDB" id="A0A0D3F4S0"/>
<organism evidence="1">
    <name type="scientific">Oryza barthii</name>
    <dbReference type="NCBI Taxonomy" id="65489"/>
    <lineage>
        <taxon>Eukaryota</taxon>
        <taxon>Viridiplantae</taxon>
        <taxon>Streptophyta</taxon>
        <taxon>Embryophyta</taxon>
        <taxon>Tracheophyta</taxon>
        <taxon>Spermatophyta</taxon>
        <taxon>Magnoliopsida</taxon>
        <taxon>Liliopsida</taxon>
        <taxon>Poales</taxon>
        <taxon>Poaceae</taxon>
        <taxon>BOP clade</taxon>
        <taxon>Oryzoideae</taxon>
        <taxon>Oryzeae</taxon>
        <taxon>Oryzinae</taxon>
        <taxon>Oryza</taxon>
    </lineage>
</organism>
<proteinExistence type="predicted"/>
<accession>A0A0D3F4S0</accession>
<evidence type="ECO:0000313" key="1">
    <source>
        <dbReference type="EnsemblPlants" id="OBART02G15460.1"/>
    </source>
</evidence>
<evidence type="ECO:0000313" key="2">
    <source>
        <dbReference type="Proteomes" id="UP000026960"/>
    </source>
</evidence>
<dbReference type="Proteomes" id="UP000026960">
    <property type="component" value="Chromosome 2"/>
</dbReference>
<dbReference type="PaxDb" id="65489-OBART02G15460.1"/>
<dbReference type="EnsemblPlants" id="OBART02G15460.1">
    <property type="protein sequence ID" value="OBART02G15460.1"/>
    <property type="gene ID" value="OBART02G15460"/>
</dbReference>
<sequence>MEEEDDIMVVDGGGRRVVAGTSKEMPRATTGGCSTSTTLTEQASPTFAHRASCGWPQRIGWSPLVMKVVCYFSFACRLYDMNENMMDGCYCATSSPTLYHAATPFYDSIVDYRSPPGCPLHYLSQDTDQPLHPYSKIQQRTVPYDVRAFIQVNLLLLRGHSCE</sequence>
<keyword evidence="2" id="KW-1185">Reference proteome</keyword>
<dbReference type="Gramene" id="OBART02G15460.1">
    <property type="protein sequence ID" value="OBART02G15460.1"/>
    <property type="gene ID" value="OBART02G15460"/>
</dbReference>
<dbReference type="HOGENOM" id="CLU_120192_1_0_1"/>
<protein>
    <submittedName>
        <fullName evidence="1">Uncharacterized protein</fullName>
    </submittedName>
</protein>